<dbReference type="PROSITE" id="PS51257">
    <property type="entry name" value="PROKAR_LIPOPROTEIN"/>
    <property type="match status" value="1"/>
</dbReference>
<protein>
    <recommendedName>
        <fullName evidence="4">Fimbrillin family protein</fullName>
    </recommendedName>
</protein>
<accession>A0A069SL36</accession>
<feature type="region of interest" description="Disordered" evidence="1">
    <location>
        <begin position="325"/>
        <end position="347"/>
    </location>
</feature>
<dbReference type="InterPro" id="IPR042278">
    <property type="entry name" value="Mfa-like_1_N"/>
</dbReference>
<evidence type="ECO:0000256" key="1">
    <source>
        <dbReference type="SAM" id="MobiDB-lite"/>
    </source>
</evidence>
<dbReference type="Proteomes" id="UP000027661">
    <property type="component" value="Unassembled WGS sequence"/>
</dbReference>
<evidence type="ECO:0008006" key="4">
    <source>
        <dbReference type="Google" id="ProtNLM"/>
    </source>
</evidence>
<dbReference type="EMBL" id="JNHM01000012">
    <property type="protein sequence ID" value="KDS55492.1"/>
    <property type="molecule type" value="Genomic_DNA"/>
</dbReference>
<dbReference type="InterPro" id="IPR025049">
    <property type="entry name" value="Mfa-like_1"/>
</dbReference>
<dbReference type="Gene3D" id="2.60.40.2620">
    <property type="entry name" value="Fimbrillin-like"/>
    <property type="match status" value="1"/>
</dbReference>
<gene>
    <name evidence="2" type="ORF">M099_0787</name>
</gene>
<organism evidence="2 3">
    <name type="scientific">Phocaeicola vulgatus str. 3975 RP4</name>
    <dbReference type="NCBI Taxonomy" id="1339352"/>
    <lineage>
        <taxon>Bacteria</taxon>
        <taxon>Pseudomonadati</taxon>
        <taxon>Bacteroidota</taxon>
        <taxon>Bacteroidia</taxon>
        <taxon>Bacteroidales</taxon>
        <taxon>Bacteroidaceae</taxon>
        <taxon>Phocaeicola</taxon>
    </lineage>
</organism>
<dbReference type="Pfam" id="PF13149">
    <property type="entry name" value="Mfa_like_1"/>
    <property type="match status" value="1"/>
</dbReference>
<name>A0A069SL36_PHOVU</name>
<evidence type="ECO:0000313" key="2">
    <source>
        <dbReference type="EMBL" id="KDS55492.1"/>
    </source>
</evidence>
<dbReference type="PATRIC" id="fig|1339352.3.peg.761"/>
<dbReference type="AlphaFoldDB" id="A0A069SL36"/>
<proteinExistence type="predicted"/>
<sequence>MKQLYGIFLAATLLLGACTQEECTNEFPQENIPISFSGNVPVMRSVKEYSTTSDLETIGVFAYFTHGNFNEDAATPNFMYNQLVGKQTDGTWSYSPVKFWPDNSTTDKISFFAYAPYINETTGSNFFVQDKESSNGFPMLSYTVPTAENKQIDFLAATPVMNQNNGNVSFKLRHTLTKINVYVKSNDNTEGKSVTFFSITGIKSGTLTYHTPTTDSDKGWLWAFPSPDKKETFTADITNFPVPNTIAEEKKLLATFFLLPAGKGSQFSITYQYAAKDGNNNAITQAIRIENQSLPSTDTWNPGASVSYTIGISRKTISVMSENDITSWEGGTDSETVNGTEEKQITN</sequence>
<reference evidence="2 3" key="1">
    <citation type="submission" date="2014-04" db="EMBL/GenBank/DDBJ databases">
        <authorList>
            <person name="Sears C."/>
            <person name="Carroll K."/>
            <person name="Sack B.R."/>
            <person name="Qadri F."/>
            <person name="Myers L.L."/>
            <person name="Chung G.-T."/>
            <person name="Escheverria P."/>
            <person name="Fraser C.M."/>
            <person name="Sadzewicz L."/>
            <person name="Shefchek K.A."/>
            <person name="Tallon L."/>
            <person name="Das S.P."/>
            <person name="Daugherty S."/>
            <person name="Mongodin E.F."/>
        </authorList>
    </citation>
    <scope>NUCLEOTIDE SEQUENCE [LARGE SCALE GENOMIC DNA]</scope>
    <source>
        <strain evidence="2 3">3975 RP4</strain>
    </source>
</reference>
<evidence type="ECO:0000313" key="3">
    <source>
        <dbReference type="Proteomes" id="UP000027661"/>
    </source>
</evidence>
<comment type="caution">
    <text evidence="2">The sequence shown here is derived from an EMBL/GenBank/DDBJ whole genome shotgun (WGS) entry which is preliminary data.</text>
</comment>
<dbReference type="CDD" id="cd13120">
    <property type="entry name" value="BF2867_like_N"/>
    <property type="match status" value="1"/>
</dbReference>